<evidence type="ECO:0000313" key="1">
    <source>
        <dbReference type="EMBL" id="SCV69322.1"/>
    </source>
</evidence>
<dbReference type="Proteomes" id="UP000198372">
    <property type="component" value="Unassembled WGS sequence"/>
</dbReference>
<proteinExistence type="predicted"/>
<evidence type="ECO:0000313" key="3">
    <source>
        <dbReference type="Proteomes" id="UP000198372"/>
    </source>
</evidence>
<organism evidence="1 3">
    <name type="scientific">Microbotryum intermedium</name>
    <dbReference type="NCBI Taxonomy" id="269621"/>
    <lineage>
        <taxon>Eukaryota</taxon>
        <taxon>Fungi</taxon>
        <taxon>Dikarya</taxon>
        <taxon>Basidiomycota</taxon>
        <taxon>Pucciniomycotina</taxon>
        <taxon>Microbotryomycetes</taxon>
        <taxon>Microbotryales</taxon>
        <taxon>Microbotryaceae</taxon>
        <taxon>Microbotryum</taxon>
    </lineage>
</organism>
<accession>A0A238F5X3</accession>
<protein>
    <submittedName>
        <fullName evidence="1">BQ2448_2342 protein</fullName>
    </submittedName>
    <submittedName>
        <fullName evidence="2">BQ2448_2349 protein</fullName>
    </submittedName>
</protein>
<keyword evidence="3" id="KW-1185">Reference proteome</keyword>
<dbReference type="STRING" id="269621.A0A238F5X3"/>
<reference evidence="1" key="1">
    <citation type="submission" date="2016-09" db="EMBL/GenBank/DDBJ databases">
        <authorList>
            <person name="Capua I."/>
            <person name="De Benedictis P."/>
            <person name="Joannis T."/>
            <person name="Lombin L.H."/>
            <person name="Cattoli G."/>
        </authorList>
    </citation>
    <scope>NUCLEOTIDE SEQUENCE [LARGE SCALE GENOMIC DNA]</scope>
</reference>
<name>A0A238F5X3_9BASI</name>
<dbReference type="EMBL" id="FMSP01000004">
    <property type="protein sequence ID" value="SCV69329.1"/>
    <property type="molecule type" value="Genomic_DNA"/>
</dbReference>
<sequence length="58" mass="6761">MYSRLDDRHRPHYIALYVNDLLIISPDLAKIEHIISGLEQRYGIKRLGPAKYILGIQI</sequence>
<evidence type="ECO:0000313" key="2">
    <source>
        <dbReference type="EMBL" id="SCV69329.1"/>
    </source>
</evidence>
<dbReference type="AlphaFoldDB" id="A0A238F5X3"/>
<gene>
    <name evidence="1" type="ORF">BQ2448_2342</name>
    <name evidence="2" type="ORF">BQ2448_2349</name>
</gene>
<dbReference type="EMBL" id="FMSP01000004">
    <property type="protein sequence ID" value="SCV69322.1"/>
    <property type="molecule type" value="Genomic_DNA"/>
</dbReference>
<reference evidence="3" key="2">
    <citation type="submission" date="2016-09" db="EMBL/GenBank/DDBJ databases">
        <authorList>
            <person name="Jeantristanb JTB J.-T."/>
            <person name="Ricardo R."/>
        </authorList>
    </citation>
    <scope>NUCLEOTIDE SEQUENCE [LARGE SCALE GENOMIC DNA]</scope>
</reference>
<dbReference type="OrthoDB" id="3344688at2759"/>